<accession>A0ABP7VKC9</accession>
<gene>
    <name evidence="2" type="ORF">GCM10022214_25250</name>
</gene>
<reference evidence="3" key="1">
    <citation type="journal article" date="2019" name="Int. J. Syst. Evol. Microbiol.">
        <title>The Global Catalogue of Microorganisms (GCM) 10K type strain sequencing project: providing services to taxonomists for standard genome sequencing and annotation.</title>
        <authorList>
            <consortium name="The Broad Institute Genomics Platform"/>
            <consortium name="The Broad Institute Genome Sequencing Center for Infectious Disease"/>
            <person name="Wu L."/>
            <person name="Ma J."/>
        </authorList>
    </citation>
    <scope>NUCLEOTIDE SEQUENCE [LARGE SCALE GENOMIC DNA]</scope>
    <source>
        <strain evidence="3">JCM 16702</strain>
    </source>
</reference>
<dbReference type="Proteomes" id="UP001500683">
    <property type="component" value="Unassembled WGS sequence"/>
</dbReference>
<name>A0ABP7VKC9_9ACTN</name>
<protein>
    <submittedName>
        <fullName evidence="2">Uncharacterized protein</fullName>
    </submittedName>
</protein>
<evidence type="ECO:0000313" key="2">
    <source>
        <dbReference type="EMBL" id="GAA4069136.1"/>
    </source>
</evidence>
<sequence length="109" mass="11628">MPGDVSATQKYGIADFGIAQLARPDGIVGILTADQAQRDPQAPVVRVVADHVAISGRLTTRLSFLSTWLEQLGGDPPSSPHAAVSTEASADLRLPQPRRHRQIVDVARP</sequence>
<dbReference type="EMBL" id="BAAAZG010000015">
    <property type="protein sequence ID" value="GAA4069136.1"/>
    <property type="molecule type" value="Genomic_DNA"/>
</dbReference>
<evidence type="ECO:0000256" key="1">
    <source>
        <dbReference type="SAM" id="MobiDB-lite"/>
    </source>
</evidence>
<organism evidence="2 3">
    <name type="scientific">Actinomadura miaoliensis</name>
    <dbReference type="NCBI Taxonomy" id="430685"/>
    <lineage>
        <taxon>Bacteria</taxon>
        <taxon>Bacillati</taxon>
        <taxon>Actinomycetota</taxon>
        <taxon>Actinomycetes</taxon>
        <taxon>Streptosporangiales</taxon>
        <taxon>Thermomonosporaceae</taxon>
        <taxon>Actinomadura</taxon>
    </lineage>
</organism>
<dbReference type="RefSeq" id="WP_344945570.1">
    <property type="nucleotide sequence ID" value="NZ_BAAAZG010000015.1"/>
</dbReference>
<feature type="region of interest" description="Disordered" evidence="1">
    <location>
        <begin position="74"/>
        <end position="109"/>
    </location>
</feature>
<evidence type="ECO:0000313" key="3">
    <source>
        <dbReference type="Proteomes" id="UP001500683"/>
    </source>
</evidence>
<comment type="caution">
    <text evidence="2">The sequence shown here is derived from an EMBL/GenBank/DDBJ whole genome shotgun (WGS) entry which is preliminary data.</text>
</comment>
<keyword evidence="3" id="KW-1185">Reference proteome</keyword>
<proteinExistence type="predicted"/>